<dbReference type="EMBL" id="JADYXP020000006">
    <property type="protein sequence ID" value="KAL0122935.1"/>
    <property type="molecule type" value="Genomic_DNA"/>
</dbReference>
<dbReference type="AlphaFoldDB" id="A0AAW2G631"/>
<sequence>MIHKLESNSRINKITNNDEKVRNADDDVISKKSLDIVKILEHFFLKHAKVEGLFRRAGRCEIRQYILNSLKKGHKSNFKDSNNAAVECSAALQIYLNHLKNLIMPQHTYCGKLSYCVRCFRSFIKQDVSGCHVELLTYVLDLLRHLTLSRPPSEYSKLRGSPLPKQVAAKFNELITEAAVQCHRDEQYIIYYFMKQFRPNFFRHFCNLIVQSHTKYNITRCIDLRKLRFPPLQLPRRYPTVRDCVWQSYIAGQCDTVQRN</sequence>
<dbReference type="InterPro" id="IPR008936">
    <property type="entry name" value="Rho_GTPase_activation_prot"/>
</dbReference>
<protein>
    <submittedName>
        <fullName evidence="1">Uncharacterized protein</fullName>
    </submittedName>
</protein>
<accession>A0AAW2G631</accession>
<evidence type="ECO:0000313" key="1">
    <source>
        <dbReference type="EMBL" id="KAL0122935.1"/>
    </source>
</evidence>
<organism evidence="1 2">
    <name type="scientific">Cardiocondyla obscurior</name>
    <dbReference type="NCBI Taxonomy" id="286306"/>
    <lineage>
        <taxon>Eukaryota</taxon>
        <taxon>Metazoa</taxon>
        <taxon>Ecdysozoa</taxon>
        <taxon>Arthropoda</taxon>
        <taxon>Hexapoda</taxon>
        <taxon>Insecta</taxon>
        <taxon>Pterygota</taxon>
        <taxon>Neoptera</taxon>
        <taxon>Endopterygota</taxon>
        <taxon>Hymenoptera</taxon>
        <taxon>Apocrita</taxon>
        <taxon>Aculeata</taxon>
        <taxon>Formicoidea</taxon>
        <taxon>Formicidae</taxon>
        <taxon>Myrmicinae</taxon>
        <taxon>Cardiocondyla</taxon>
    </lineage>
</organism>
<evidence type="ECO:0000313" key="2">
    <source>
        <dbReference type="Proteomes" id="UP001430953"/>
    </source>
</evidence>
<comment type="caution">
    <text evidence="1">The sequence shown here is derived from an EMBL/GenBank/DDBJ whole genome shotgun (WGS) entry which is preliminary data.</text>
</comment>
<gene>
    <name evidence="1" type="ORF">PUN28_007537</name>
</gene>
<dbReference type="SUPFAM" id="SSF48350">
    <property type="entry name" value="GTPase activation domain, GAP"/>
    <property type="match status" value="1"/>
</dbReference>
<dbReference type="Gene3D" id="1.10.555.10">
    <property type="entry name" value="Rho GTPase activation protein"/>
    <property type="match status" value="1"/>
</dbReference>
<reference evidence="1 2" key="1">
    <citation type="submission" date="2023-03" db="EMBL/GenBank/DDBJ databases">
        <title>High recombination rates correlate with genetic variation in Cardiocondyla obscurior ants.</title>
        <authorList>
            <person name="Errbii M."/>
        </authorList>
    </citation>
    <scope>NUCLEOTIDE SEQUENCE [LARGE SCALE GENOMIC DNA]</scope>
    <source>
        <strain evidence="1">Alpha-2009</strain>
        <tissue evidence="1">Whole body</tissue>
    </source>
</reference>
<proteinExistence type="predicted"/>
<dbReference type="Proteomes" id="UP001430953">
    <property type="component" value="Unassembled WGS sequence"/>
</dbReference>
<keyword evidence="2" id="KW-1185">Reference proteome</keyword>
<name>A0AAW2G631_9HYME</name>